<dbReference type="Proteomes" id="UP000824041">
    <property type="component" value="Unassembled WGS sequence"/>
</dbReference>
<dbReference type="SUPFAM" id="SSF51445">
    <property type="entry name" value="(Trans)glycosidases"/>
    <property type="match status" value="1"/>
</dbReference>
<dbReference type="GO" id="GO:0016998">
    <property type="term" value="P:cell wall macromolecule catabolic process"/>
    <property type="evidence" value="ECO:0007669"/>
    <property type="project" value="InterPro"/>
</dbReference>
<dbReference type="PANTHER" id="PTHR34135:SF2">
    <property type="entry name" value="LYSOZYME"/>
    <property type="match status" value="1"/>
</dbReference>
<organism evidence="5 6">
    <name type="scientific">Candidatus Blautia faecigallinarum</name>
    <dbReference type="NCBI Taxonomy" id="2838488"/>
    <lineage>
        <taxon>Bacteria</taxon>
        <taxon>Bacillati</taxon>
        <taxon>Bacillota</taxon>
        <taxon>Clostridia</taxon>
        <taxon>Lachnospirales</taxon>
        <taxon>Lachnospiraceae</taxon>
        <taxon>Blautia</taxon>
    </lineage>
</organism>
<accession>A0A9D2ISB6</accession>
<evidence type="ECO:0000259" key="4">
    <source>
        <dbReference type="Pfam" id="PF08239"/>
    </source>
</evidence>
<dbReference type="SMART" id="SM00641">
    <property type="entry name" value="Glyco_25"/>
    <property type="match status" value="1"/>
</dbReference>
<comment type="caution">
    <text evidence="5">The sequence shown here is derived from an EMBL/GenBank/DDBJ whole genome shotgun (WGS) entry which is preliminary data.</text>
</comment>
<reference evidence="5" key="1">
    <citation type="journal article" date="2021" name="PeerJ">
        <title>Extensive microbial diversity within the chicken gut microbiome revealed by metagenomics and culture.</title>
        <authorList>
            <person name="Gilroy R."/>
            <person name="Ravi A."/>
            <person name="Getino M."/>
            <person name="Pursley I."/>
            <person name="Horton D.L."/>
            <person name="Alikhan N.F."/>
            <person name="Baker D."/>
            <person name="Gharbi K."/>
            <person name="Hall N."/>
            <person name="Watson M."/>
            <person name="Adriaenssens E.M."/>
            <person name="Foster-Nyarko E."/>
            <person name="Jarju S."/>
            <person name="Secka A."/>
            <person name="Antonio M."/>
            <person name="Oren A."/>
            <person name="Chaudhuri R.R."/>
            <person name="La Ragione R."/>
            <person name="Hildebrand F."/>
            <person name="Pallen M.J."/>
        </authorList>
    </citation>
    <scope>NUCLEOTIDE SEQUENCE</scope>
    <source>
        <strain evidence="5">14324</strain>
    </source>
</reference>
<keyword evidence="3" id="KW-0326">Glycosidase</keyword>
<feature type="domain" description="SH3b" evidence="4">
    <location>
        <begin position="221"/>
        <end position="280"/>
    </location>
</feature>
<dbReference type="GO" id="GO:0009253">
    <property type="term" value="P:peptidoglycan catabolic process"/>
    <property type="evidence" value="ECO:0007669"/>
    <property type="project" value="InterPro"/>
</dbReference>
<dbReference type="InterPro" id="IPR002053">
    <property type="entry name" value="Glyco_hydro_25"/>
</dbReference>
<dbReference type="PROSITE" id="PS51904">
    <property type="entry name" value="GLYCOSYL_HYDROL_F25_2"/>
    <property type="match status" value="1"/>
</dbReference>
<comment type="similarity">
    <text evidence="1">Belongs to the glycosyl hydrolase 25 family.</text>
</comment>
<evidence type="ECO:0000313" key="5">
    <source>
        <dbReference type="EMBL" id="HIZ21361.1"/>
    </source>
</evidence>
<dbReference type="InterPro" id="IPR017853">
    <property type="entry name" value="GH"/>
</dbReference>
<dbReference type="Pfam" id="PF01183">
    <property type="entry name" value="Glyco_hydro_25"/>
    <property type="match status" value="1"/>
</dbReference>
<dbReference type="Gene3D" id="3.20.20.80">
    <property type="entry name" value="Glycosidases"/>
    <property type="match status" value="1"/>
</dbReference>
<dbReference type="Gene3D" id="2.30.30.40">
    <property type="entry name" value="SH3 Domains"/>
    <property type="match status" value="1"/>
</dbReference>
<dbReference type="Pfam" id="PF08239">
    <property type="entry name" value="SH3_3"/>
    <property type="match status" value="1"/>
</dbReference>
<evidence type="ECO:0000256" key="2">
    <source>
        <dbReference type="ARBA" id="ARBA00022801"/>
    </source>
</evidence>
<dbReference type="PANTHER" id="PTHR34135">
    <property type="entry name" value="LYSOZYME"/>
    <property type="match status" value="1"/>
</dbReference>
<dbReference type="InterPro" id="IPR003646">
    <property type="entry name" value="SH3-like_bac-type"/>
</dbReference>
<keyword evidence="2" id="KW-0378">Hydrolase</keyword>
<reference evidence="5" key="2">
    <citation type="submission" date="2021-04" db="EMBL/GenBank/DDBJ databases">
        <authorList>
            <person name="Gilroy R."/>
        </authorList>
    </citation>
    <scope>NUCLEOTIDE SEQUENCE</scope>
    <source>
        <strain evidence="5">14324</strain>
    </source>
</reference>
<name>A0A9D2ISB6_9FIRM</name>
<gene>
    <name evidence="5" type="ORF">IAA21_01005</name>
</gene>
<evidence type="ECO:0000256" key="3">
    <source>
        <dbReference type="ARBA" id="ARBA00023295"/>
    </source>
</evidence>
<evidence type="ECO:0000313" key="6">
    <source>
        <dbReference type="Proteomes" id="UP000824041"/>
    </source>
</evidence>
<dbReference type="GO" id="GO:0016052">
    <property type="term" value="P:carbohydrate catabolic process"/>
    <property type="evidence" value="ECO:0007669"/>
    <property type="project" value="TreeGrafter"/>
</dbReference>
<proteinExistence type="inferred from homology"/>
<dbReference type="InterPro" id="IPR018077">
    <property type="entry name" value="Glyco_hydro_fam25_subgr"/>
</dbReference>
<protein>
    <submittedName>
        <fullName evidence="5">SH3 domain-containing protein</fullName>
    </submittedName>
</protein>
<evidence type="ECO:0000256" key="1">
    <source>
        <dbReference type="ARBA" id="ARBA00010646"/>
    </source>
</evidence>
<sequence length="282" mass="32476">MDIKGIDVSAYNGTIDYKKVYADKIKVAILRITERGNVIDPSFEKNYKGFRENKIKVGVYKFSYALNTDQAREEAEKVLQVLNGRKLDFPVFYDVEWSSQRQLPKAELTQIIKAFRERIRKGGYLFGIYCNTDWYNNVLDTASLPYDYWLAAYPYNDKGVVVESLRPPVGIGWQYSSKGSVAGINGYVDLDLFYKDFTGKEDSQKPEKDYKVWVGACTGNGVNVRRGPGLAYRPIEGYPYLNKGNLVDVIGEKRAADQVLWYHIRIADKYKGYIRHDYIKRV</sequence>
<dbReference type="EMBL" id="DXBU01000016">
    <property type="protein sequence ID" value="HIZ21361.1"/>
    <property type="molecule type" value="Genomic_DNA"/>
</dbReference>
<dbReference type="GO" id="GO:0003796">
    <property type="term" value="F:lysozyme activity"/>
    <property type="evidence" value="ECO:0007669"/>
    <property type="project" value="InterPro"/>
</dbReference>
<dbReference type="AlphaFoldDB" id="A0A9D2ISB6"/>